<comment type="subcellular location">
    <subcellularLocation>
        <location evidence="1">Cell projection</location>
    </subcellularLocation>
    <subcellularLocation>
        <location evidence="2">Cytoplasm</location>
    </subcellularLocation>
</comment>
<dbReference type="PANTHER" id="PTHR23005">
    <property type="entry name" value="RETINITIS PIGMENTOSA 1 PROTEIN"/>
    <property type="match status" value="1"/>
</dbReference>
<proteinExistence type="predicted"/>
<dbReference type="InterPro" id="IPR036572">
    <property type="entry name" value="Doublecortin_dom_sf"/>
</dbReference>
<dbReference type="GeneTree" id="ENSGT00940000154242"/>
<dbReference type="STRING" id="7868.ENSCMIP00000041517"/>
<dbReference type="SMART" id="SM00537">
    <property type="entry name" value="DCX"/>
    <property type="match status" value="2"/>
</dbReference>
<dbReference type="InParanoid" id="A0A4W3JGI7"/>
<dbReference type="Ensembl" id="ENSCMIT00000042107.1">
    <property type="protein sequence ID" value="ENSCMIP00000041517.1"/>
    <property type="gene ID" value="ENSCMIG00000017307.1"/>
</dbReference>
<evidence type="ECO:0000256" key="5">
    <source>
        <dbReference type="ARBA" id="ARBA00023273"/>
    </source>
</evidence>
<dbReference type="FunFam" id="3.10.20.230:FF:000008">
    <property type="entry name" value="retinitis pigmentosa 1-like 1 protein"/>
    <property type="match status" value="1"/>
</dbReference>
<dbReference type="Pfam" id="PF03607">
    <property type="entry name" value="DCX"/>
    <property type="match status" value="2"/>
</dbReference>
<evidence type="ECO:0000256" key="1">
    <source>
        <dbReference type="ARBA" id="ARBA00004316"/>
    </source>
</evidence>
<feature type="domain" description="Doublecortin" evidence="7">
    <location>
        <begin position="37"/>
        <end position="119"/>
    </location>
</feature>
<reference evidence="9" key="3">
    <citation type="journal article" date="2014" name="Nature">
        <title>Elephant shark genome provides unique insights into gnathostome evolution.</title>
        <authorList>
            <consortium name="International Elephant Shark Genome Sequencing Consortium"/>
            <person name="Venkatesh B."/>
            <person name="Lee A.P."/>
            <person name="Ravi V."/>
            <person name="Maurya A.K."/>
            <person name="Lian M.M."/>
            <person name="Swann J.B."/>
            <person name="Ohta Y."/>
            <person name="Flajnik M.F."/>
            <person name="Sutoh Y."/>
            <person name="Kasahara M."/>
            <person name="Hoon S."/>
            <person name="Gangu V."/>
            <person name="Roy S.W."/>
            <person name="Irimia M."/>
            <person name="Korzh V."/>
            <person name="Kondrychyn I."/>
            <person name="Lim Z.W."/>
            <person name="Tay B.H."/>
            <person name="Tohari S."/>
            <person name="Kong K.W."/>
            <person name="Ho S."/>
            <person name="Lorente-Galdos B."/>
            <person name="Quilez J."/>
            <person name="Marques-Bonet T."/>
            <person name="Raney B.J."/>
            <person name="Ingham P.W."/>
            <person name="Tay A."/>
            <person name="Hillier L.W."/>
            <person name="Minx P."/>
            <person name="Boehm T."/>
            <person name="Wilson R.K."/>
            <person name="Brenner S."/>
            <person name="Warren W.C."/>
        </authorList>
    </citation>
    <scope>NUCLEOTIDE SEQUENCE [LARGE SCALE GENOMIC DNA]</scope>
</reference>
<dbReference type="AlphaFoldDB" id="A0A4W3JGI7"/>
<dbReference type="GO" id="GO:0035556">
    <property type="term" value="P:intracellular signal transduction"/>
    <property type="evidence" value="ECO:0007669"/>
    <property type="project" value="InterPro"/>
</dbReference>
<keyword evidence="3" id="KW-0963">Cytoplasm</keyword>
<evidence type="ECO:0000259" key="7">
    <source>
        <dbReference type="PROSITE" id="PS50309"/>
    </source>
</evidence>
<evidence type="ECO:0000256" key="2">
    <source>
        <dbReference type="ARBA" id="ARBA00004496"/>
    </source>
</evidence>
<accession>A0A4W3JGI7</accession>
<dbReference type="PROSITE" id="PS50309">
    <property type="entry name" value="DC"/>
    <property type="match status" value="2"/>
</dbReference>
<dbReference type="SUPFAM" id="SSF89837">
    <property type="entry name" value="Doublecortin (DC)"/>
    <property type="match status" value="2"/>
</dbReference>
<reference evidence="9" key="2">
    <citation type="journal article" date="2007" name="PLoS Biol.">
        <title>Survey sequencing and comparative analysis of the elephant shark (Callorhinchus milii) genome.</title>
        <authorList>
            <person name="Venkatesh B."/>
            <person name="Kirkness E.F."/>
            <person name="Loh Y.H."/>
            <person name="Halpern A.L."/>
            <person name="Lee A.P."/>
            <person name="Johnson J."/>
            <person name="Dandona N."/>
            <person name="Viswanathan L.D."/>
            <person name="Tay A."/>
            <person name="Venter J.C."/>
            <person name="Strausberg R.L."/>
            <person name="Brenner S."/>
        </authorList>
    </citation>
    <scope>NUCLEOTIDE SEQUENCE [LARGE SCALE GENOMIC DNA]</scope>
</reference>
<reference evidence="8" key="5">
    <citation type="submission" date="2025-09" db="UniProtKB">
        <authorList>
            <consortium name="Ensembl"/>
        </authorList>
    </citation>
    <scope>IDENTIFICATION</scope>
</reference>
<evidence type="ECO:0000313" key="9">
    <source>
        <dbReference type="Proteomes" id="UP000314986"/>
    </source>
</evidence>
<dbReference type="PANTHER" id="PTHR23005:SF3">
    <property type="entry name" value="RETINITIS PIGMENTOSA 1-LIKE 1 PROTEIN"/>
    <property type="match status" value="1"/>
</dbReference>
<keyword evidence="5" id="KW-0966">Cell projection</keyword>
<dbReference type="GO" id="GO:0035082">
    <property type="term" value="P:axoneme assembly"/>
    <property type="evidence" value="ECO:0007669"/>
    <property type="project" value="TreeGrafter"/>
</dbReference>
<dbReference type="GO" id="GO:0042461">
    <property type="term" value="P:photoreceptor cell development"/>
    <property type="evidence" value="ECO:0007669"/>
    <property type="project" value="TreeGrafter"/>
</dbReference>
<evidence type="ECO:0000256" key="6">
    <source>
        <dbReference type="SAM" id="MobiDB-lite"/>
    </source>
</evidence>
<evidence type="ECO:0000313" key="8">
    <source>
        <dbReference type="Ensembl" id="ENSCMIP00000041517.1"/>
    </source>
</evidence>
<dbReference type="InterPro" id="IPR003533">
    <property type="entry name" value="Doublecortin_dom"/>
</dbReference>
<feature type="compositionally biased region" description="Basic and acidic residues" evidence="6">
    <location>
        <begin position="264"/>
        <end position="275"/>
    </location>
</feature>
<evidence type="ECO:0000256" key="4">
    <source>
        <dbReference type="ARBA" id="ARBA00022737"/>
    </source>
</evidence>
<feature type="region of interest" description="Disordered" evidence="6">
    <location>
        <begin position="117"/>
        <end position="136"/>
    </location>
</feature>
<evidence type="ECO:0000256" key="3">
    <source>
        <dbReference type="ARBA" id="ARBA00022490"/>
    </source>
</evidence>
<dbReference type="GO" id="GO:0005930">
    <property type="term" value="C:axoneme"/>
    <property type="evidence" value="ECO:0007669"/>
    <property type="project" value="TreeGrafter"/>
</dbReference>
<sequence>MTHSSLGYTSATYPLNYEQPLPPVAKSAPLTEVTPAKKITFYRSGHPQQSGVKMAVNKRVFKTFDALLDDLSQRVSLPFCVRTVTTPRGVHSISTLEQLEDGGSYLCSDKKSIKQANANAAVRKPASQQGPRPTSARRRAILMARQDEDHSHHIHKGPKKITMIKNGDADIHHSIILNKRNAQNFRNFLDEISELMQYNVRKLYTVEGRKIDNLQALFHCPSVLVCVGHEPFKPVTYENLRRNPSEKLPGLSMRSRASIASESFDSKKNDLKDEH</sequence>
<dbReference type="CDD" id="cd17148">
    <property type="entry name" value="DCX2_RP1L1"/>
    <property type="match status" value="1"/>
</dbReference>
<reference evidence="9" key="1">
    <citation type="journal article" date="2006" name="Science">
        <title>Ancient noncoding elements conserved in the human genome.</title>
        <authorList>
            <person name="Venkatesh B."/>
            <person name="Kirkness E.F."/>
            <person name="Loh Y.H."/>
            <person name="Halpern A.L."/>
            <person name="Lee A.P."/>
            <person name="Johnson J."/>
            <person name="Dandona N."/>
            <person name="Viswanathan L.D."/>
            <person name="Tay A."/>
            <person name="Venter J.C."/>
            <person name="Strausberg R.L."/>
            <person name="Brenner S."/>
        </authorList>
    </citation>
    <scope>NUCLEOTIDE SEQUENCE [LARGE SCALE GENOMIC DNA]</scope>
</reference>
<name>A0A4W3JGI7_CALMI</name>
<feature type="domain" description="Doublecortin" evidence="7">
    <location>
        <begin position="159"/>
        <end position="238"/>
    </location>
</feature>
<dbReference type="OMA" id="KRPSIWY"/>
<dbReference type="GO" id="GO:0060041">
    <property type="term" value="P:retina development in camera-type eye"/>
    <property type="evidence" value="ECO:0007669"/>
    <property type="project" value="TreeGrafter"/>
</dbReference>
<dbReference type="Gene3D" id="3.10.20.230">
    <property type="entry name" value="Doublecortin domain"/>
    <property type="match status" value="2"/>
</dbReference>
<organism evidence="8 9">
    <name type="scientific">Callorhinchus milii</name>
    <name type="common">Ghost shark</name>
    <dbReference type="NCBI Taxonomy" id="7868"/>
    <lineage>
        <taxon>Eukaryota</taxon>
        <taxon>Metazoa</taxon>
        <taxon>Chordata</taxon>
        <taxon>Craniata</taxon>
        <taxon>Vertebrata</taxon>
        <taxon>Chondrichthyes</taxon>
        <taxon>Holocephali</taxon>
        <taxon>Chimaeriformes</taxon>
        <taxon>Callorhinchidae</taxon>
        <taxon>Callorhinchus</taxon>
    </lineage>
</organism>
<keyword evidence="4" id="KW-0677">Repeat</keyword>
<dbReference type="Proteomes" id="UP000314986">
    <property type="component" value="Unassembled WGS sequence"/>
</dbReference>
<keyword evidence="9" id="KW-1185">Reference proteome</keyword>
<reference evidence="8" key="4">
    <citation type="submission" date="2025-08" db="UniProtKB">
        <authorList>
            <consortium name="Ensembl"/>
        </authorList>
    </citation>
    <scope>IDENTIFICATION</scope>
</reference>
<protein>
    <recommendedName>
        <fullName evidence="7">Doublecortin domain-containing protein</fullName>
    </recommendedName>
</protein>
<feature type="region of interest" description="Disordered" evidence="6">
    <location>
        <begin position="243"/>
        <end position="275"/>
    </location>
</feature>